<dbReference type="Proteomes" id="UP000789595">
    <property type="component" value="Unassembled WGS sequence"/>
</dbReference>
<proteinExistence type="predicted"/>
<feature type="region of interest" description="Disordered" evidence="1">
    <location>
        <begin position="169"/>
        <end position="197"/>
    </location>
</feature>
<keyword evidence="4" id="KW-1185">Reference proteome</keyword>
<evidence type="ECO:0000313" key="2">
    <source>
        <dbReference type="EMBL" id="CAE0684994.1"/>
    </source>
</evidence>
<organism evidence="2">
    <name type="scientific">Pelagomonas calceolata</name>
    <dbReference type="NCBI Taxonomy" id="35677"/>
    <lineage>
        <taxon>Eukaryota</taxon>
        <taxon>Sar</taxon>
        <taxon>Stramenopiles</taxon>
        <taxon>Ochrophyta</taxon>
        <taxon>Pelagophyceae</taxon>
        <taxon>Pelagomonadales</taxon>
        <taxon>Pelagomonadaceae</taxon>
        <taxon>Pelagomonas</taxon>
    </lineage>
</organism>
<dbReference type="AlphaFoldDB" id="A0A7S3ZJB4"/>
<protein>
    <submittedName>
        <fullName evidence="2">Uncharacterized protein</fullName>
    </submittedName>
</protein>
<dbReference type="EMBL" id="HBIW01000514">
    <property type="protein sequence ID" value="CAE0684994.1"/>
    <property type="molecule type" value="Transcribed_RNA"/>
</dbReference>
<feature type="compositionally biased region" description="Basic and acidic residues" evidence="1">
    <location>
        <begin position="169"/>
        <end position="181"/>
    </location>
</feature>
<evidence type="ECO:0000313" key="4">
    <source>
        <dbReference type="Proteomes" id="UP000789595"/>
    </source>
</evidence>
<reference evidence="3" key="2">
    <citation type="submission" date="2021-11" db="EMBL/GenBank/DDBJ databases">
        <authorList>
            <consortium name="Genoscope - CEA"/>
            <person name="William W."/>
        </authorList>
    </citation>
    <scope>NUCLEOTIDE SEQUENCE</scope>
</reference>
<evidence type="ECO:0000313" key="3">
    <source>
        <dbReference type="EMBL" id="CAH0375280.1"/>
    </source>
</evidence>
<accession>A0A7S3ZJB4</accession>
<name>A0A7S3ZJB4_9STRA</name>
<sequence>MNAAAPGSTTASTAVRIVSISAAQNKRGKDCYEGGMGAGHFTWYKDMGGNSNWMYLAVTNATDHHVSLALWLLYEAATEPLVDPLCTSGDIQVGFFNQSKNMNRQVPLFELAEESKPMLEMASGEAATLKVRINDLSSHHQNQRFILVAGPADAPIRGSRSVPIEIMSKPRLEDKVKEEKPSRKRASAGDGPASKRAALDVNASTPSTLLAALSAVTDPNPTPQRQADLACTLLSALPAPVKHTVAERLLRSLEKPVKMAIFDKLAADLQLDGGDAQASKKGPRPKFKSLAKAIVEFKRNELGHKRARSEEGVGVLSEDELRSFFVDEGGGSLFDSLSPRTGDA</sequence>
<dbReference type="OrthoDB" id="77819at2759"/>
<evidence type="ECO:0000256" key="1">
    <source>
        <dbReference type="SAM" id="MobiDB-lite"/>
    </source>
</evidence>
<gene>
    <name evidence="2" type="ORF">PCAL00307_LOCUS428</name>
    <name evidence="3" type="ORF">PECAL_4P26070</name>
</gene>
<reference evidence="2" key="1">
    <citation type="submission" date="2021-01" db="EMBL/GenBank/DDBJ databases">
        <authorList>
            <person name="Corre E."/>
            <person name="Pelletier E."/>
            <person name="Niang G."/>
            <person name="Scheremetjew M."/>
            <person name="Finn R."/>
            <person name="Kale V."/>
            <person name="Holt S."/>
            <person name="Cochrane G."/>
            <person name="Meng A."/>
            <person name="Brown T."/>
            <person name="Cohen L."/>
        </authorList>
    </citation>
    <scope>NUCLEOTIDE SEQUENCE</scope>
    <source>
        <strain evidence="2">CCMP1756</strain>
    </source>
</reference>
<dbReference type="EMBL" id="CAKKNE010000004">
    <property type="protein sequence ID" value="CAH0375280.1"/>
    <property type="molecule type" value="Genomic_DNA"/>
</dbReference>